<evidence type="ECO:0000256" key="1">
    <source>
        <dbReference type="ARBA" id="ARBA00022679"/>
    </source>
</evidence>
<keyword evidence="5" id="KW-0902">Two-component regulatory system</keyword>
<dbReference type="InterPro" id="IPR011990">
    <property type="entry name" value="TPR-like_helical_dom_sf"/>
</dbReference>
<keyword evidence="1" id="KW-0808">Transferase</keyword>
<evidence type="ECO:0000256" key="5">
    <source>
        <dbReference type="ARBA" id="ARBA00023012"/>
    </source>
</evidence>
<dbReference type="STRING" id="1736674.APS56_15790"/>
<dbReference type="SUPFAM" id="SSF55874">
    <property type="entry name" value="ATPase domain of HSP90 chaperone/DNA topoisomerase II/histidine kinase"/>
    <property type="match status" value="1"/>
</dbReference>
<dbReference type="AlphaFoldDB" id="A0A0P0CJU7"/>
<evidence type="ECO:0000256" key="7">
    <source>
        <dbReference type="SAM" id="Phobius"/>
    </source>
</evidence>
<dbReference type="SUPFAM" id="SSF48452">
    <property type="entry name" value="TPR-like"/>
    <property type="match status" value="1"/>
</dbReference>
<dbReference type="InterPro" id="IPR019734">
    <property type="entry name" value="TPR_rpt"/>
</dbReference>
<evidence type="ECO:0000256" key="6">
    <source>
        <dbReference type="PROSITE-ProRule" id="PRU00339"/>
    </source>
</evidence>
<dbReference type="GO" id="GO:0000160">
    <property type="term" value="P:phosphorelay signal transduction system"/>
    <property type="evidence" value="ECO:0007669"/>
    <property type="project" value="UniProtKB-KW"/>
</dbReference>
<keyword evidence="9" id="KW-1185">Reference proteome</keyword>
<name>A0A0P0CJU7_9FLAO</name>
<evidence type="ECO:0000313" key="9">
    <source>
        <dbReference type="Proteomes" id="UP000057981"/>
    </source>
</evidence>
<dbReference type="GO" id="GO:0016301">
    <property type="term" value="F:kinase activity"/>
    <property type="evidence" value="ECO:0007669"/>
    <property type="project" value="UniProtKB-KW"/>
</dbReference>
<dbReference type="InterPro" id="IPR050482">
    <property type="entry name" value="Sensor_HK_TwoCompSys"/>
</dbReference>
<keyword evidence="2" id="KW-0677">Repeat</keyword>
<dbReference type="InterPro" id="IPR036890">
    <property type="entry name" value="HATPase_C_sf"/>
</dbReference>
<dbReference type="PANTHER" id="PTHR24421">
    <property type="entry name" value="NITRATE/NITRITE SENSOR PROTEIN NARX-RELATED"/>
    <property type="match status" value="1"/>
</dbReference>
<evidence type="ECO:0000256" key="2">
    <source>
        <dbReference type="ARBA" id="ARBA00022737"/>
    </source>
</evidence>
<keyword evidence="7" id="KW-0812">Transmembrane</keyword>
<dbReference type="SMART" id="SM00028">
    <property type="entry name" value="TPR"/>
    <property type="match status" value="4"/>
</dbReference>
<sequence length="518" mass="59949">MANFPDSDSSLTRAYNYFNKKRLESINQNDTKSVIVYLRKIAIIQFELGDYFGSEVTVVEALELLDKFQLSKEKMSDKIGLLNQLGRIYMELLDYDAAIKYYDEALKITKSKNHRNIIQNNKALVYIQQQNYKLAEKEFLEVFRNSDSLENKEQIARAQNNLGHVQSKLNRSDALANLTEALRIRMSIKDNAGIYSSYRYLSEYYHDRNNDSIANDYAHKGYHIAKLINSPSFIKDALSNLMNLGNYSNKNVLEYIRVSDSLQNVKQLQENKYTKIKYDYTENEKLAKVNELEKEKQRRLKLLYLSVAGFVTLLAVFVIVILKIKYKRDKLRQVYITETRISKRVHDEVANDVYQVMTKLQGNIIDNKEVLLDDLEDIYNRTRDISRDNSTLEVNEHFDILLNDLLVKYKSTQVNIVTRNLSKMDWNTVDALKKITIYRVIQELMVNMKKHSKASLVGLNFNYSDNKIIVSYSDNGVGCNIKSGSGGLKNAENRIESINGTIIFESGLYKGFKAKITV</sequence>
<keyword evidence="4 6" id="KW-0802">TPR repeat</keyword>
<dbReference type="EMBL" id="CP012898">
    <property type="protein sequence ID" value="ALJ06507.1"/>
    <property type="molecule type" value="Genomic_DNA"/>
</dbReference>
<protein>
    <submittedName>
        <fullName evidence="8">Uncharacterized protein</fullName>
    </submittedName>
</protein>
<keyword evidence="7" id="KW-0472">Membrane</keyword>
<dbReference type="PROSITE" id="PS50005">
    <property type="entry name" value="TPR"/>
    <property type="match status" value="1"/>
</dbReference>
<dbReference type="Gene3D" id="3.30.565.10">
    <property type="entry name" value="Histidine kinase-like ATPase, C-terminal domain"/>
    <property type="match status" value="1"/>
</dbReference>
<dbReference type="KEGG" id="ahz:APS56_15790"/>
<proteinExistence type="predicted"/>
<evidence type="ECO:0000313" key="8">
    <source>
        <dbReference type="EMBL" id="ALJ06507.1"/>
    </source>
</evidence>
<dbReference type="Gene3D" id="1.25.40.10">
    <property type="entry name" value="Tetratricopeptide repeat domain"/>
    <property type="match status" value="2"/>
</dbReference>
<dbReference type="InterPro" id="IPR013105">
    <property type="entry name" value="TPR_2"/>
</dbReference>
<gene>
    <name evidence="8" type="ORF">APS56_15790</name>
</gene>
<keyword evidence="3" id="KW-0418">Kinase</keyword>
<dbReference type="PANTHER" id="PTHR24421:SF60">
    <property type="entry name" value="SENSOR HISTIDINE KINASE COMP"/>
    <property type="match status" value="1"/>
</dbReference>
<dbReference type="Proteomes" id="UP000057981">
    <property type="component" value="Chromosome"/>
</dbReference>
<evidence type="ECO:0000256" key="3">
    <source>
        <dbReference type="ARBA" id="ARBA00022777"/>
    </source>
</evidence>
<feature type="transmembrane region" description="Helical" evidence="7">
    <location>
        <begin position="302"/>
        <end position="322"/>
    </location>
</feature>
<dbReference type="Pfam" id="PF13424">
    <property type="entry name" value="TPR_12"/>
    <property type="match status" value="1"/>
</dbReference>
<evidence type="ECO:0000256" key="4">
    <source>
        <dbReference type="ARBA" id="ARBA00022803"/>
    </source>
</evidence>
<dbReference type="Pfam" id="PF07719">
    <property type="entry name" value="TPR_2"/>
    <property type="match status" value="1"/>
</dbReference>
<feature type="repeat" description="TPR" evidence="6">
    <location>
        <begin position="79"/>
        <end position="112"/>
    </location>
</feature>
<organism evidence="8 9">
    <name type="scientific">Pseudalgibacter alginicilyticus</name>
    <dbReference type="NCBI Taxonomy" id="1736674"/>
    <lineage>
        <taxon>Bacteria</taxon>
        <taxon>Pseudomonadati</taxon>
        <taxon>Bacteroidota</taxon>
        <taxon>Flavobacteriia</taxon>
        <taxon>Flavobacteriales</taxon>
        <taxon>Flavobacteriaceae</taxon>
        <taxon>Pseudalgibacter</taxon>
    </lineage>
</organism>
<accession>A0A0P0CJU7</accession>
<reference evidence="8 9" key="1">
    <citation type="submission" date="2015-10" db="EMBL/GenBank/DDBJ databases">
        <authorList>
            <person name="Gilbert D.G."/>
        </authorList>
    </citation>
    <scope>NUCLEOTIDE SEQUENCE [LARGE SCALE GENOMIC DNA]</scope>
    <source>
        <strain evidence="9">HZ-22</strain>
    </source>
</reference>
<keyword evidence="7" id="KW-1133">Transmembrane helix</keyword>